<reference evidence="5 6" key="1">
    <citation type="journal article" date="2018" name="Int. J. Syst. Evol. Microbiol.">
        <title>Lactobacillus bambusae sp. nov., isolated from a traditional fermented Ma-bamboo shoots of Taiwan.</title>
        <authorList>
            <person name="Wang L.-T."/>
        </authorList>
    </citation>
    <scope>NUCLEOTIDE SEQUENCE [LARGE SCALE GENOMIC DNA]</scope>
    <source>
        <strain evidence="5 6">BS-W1</strain>
    </source>
</reference>
<organism evidence="5 6">
    <name type="scientific">Levilactobacillus bambusae</name>
    <dbReference type="NCBI Taxonomy" id="2024736"/>
    <lineage>
        <taxon>Bacteria</taxon>
        <taxon>Bacillati</taxon>
        <taxon>Bacillota</taxon>
        <taxon>Bacilli</taxon>
        <taxon>Lactobacillales</taxon>
        <taxon>Lactobacillaceae</taxon>
        <taxon>Levilactobacillus</taxon>
    </lineage>
</organism>
<keyword evidence="6" id="KW-1185">Reference proteome</keyword>
<sequence>MRDQGKTIVITSHYLEEIQSVADRLMILQKGRFIFQGSFAQLQERYQQTQISFKTTLPLADFDRLDQVIDATYVGGRIVLSSRDSDATVRALVPKLAYISNLVIMKESLEELFITLSKREKANEATQARI</sequence>
<dbReference type="EMBL" id="QCXQ01000002">
    <property type="protein sequence ID" value="PWG00500.1"/>
    <property type="molecule type" value="Genomic_DNA"/>
</dbReference>
<evidence type="ECO:0000256" key="3">
    <source>
        <dbReference type="ARBA" id="ARBA00022741"/>
    </source>
</evidence>
<dbReference type="Gene3D" id="3.40.50.300">
    <property type="entry name" value="P-loop containing nucleotide triphosphate hydrolases"/>
    <property type="match status" value="1"/>
</dbReference>
<dbReference type="InterPro" id="IPR050763">
    <property type="entry name" value="ABC_transporter_ATP-binding"/>
</dbReference>
<evidence type="ECO:0008006" key="7">
    <source>
        <dbReference type="Google" id="ProtNLM"/>
    </source>
</evidence>
<dbReference type="OrthoDB" id="9804819at2"/>
<dbReference type="Proteomes" id="UP000245080">
    <property type="component" value="Unassembled WGS sequence"/>
</dbReference>
<proteinExistence type="inferred from homology"/>
<dbReference type="GO" id="GO:0005524">
    <property type="term" value="F:ATP binding"/>
    <property type="evidence" value="ECO:0007669"/>
    <property type="project" value="UniProtKB-KW"/>
</dbReference>
<gene>
    <name evidence="5" type="ORF">DCM90_06130</name>
</gene>
<comment type="caution">
    <text evidence="5">The sequence shown here is derived from an EMBL/GenBank/DDBJ whole genome shotgun (WGS) entry which is preliminary data.</text>
</comment>
<keyword evidence="3" id="KW-0547">Nucleotide-binding</keyword>
<dbReference type="SUPFAM" id="SSF52540">
    <property type="entry name" value="P-loop containing nucleoside triphosphate hydrolases"/>
    <property type="match status" value="1"/>
</dbReference>
<dbReference type="InterPro" id="IPR027417">
    <property type="entry name" value="P-loop_NTPase"/>
</dbReference>
<keyword evidence="4" id="KW-0067">ATP-binding</keyword>
<dbReference type="RefSeq" id="WP_109250446.1">
    <property type="nucleotide sequence ID" value="NZ_QCXQ01000002.1"/>
</dbReference>
<dbReference type="AlphaFoldDB" id="A0A2V1N3A0"/>
<evidence type="ECO:0000256" key="2">
    <source>
        <dbReference type="ARBA" id="ARBA00022448"/>
    </source>
</evidence>
<keyword evidence="2" id="KW-0813">Transport</keyword>
<accession>A0A2V1N3A0</accession>
<protein>
    <recommendedName>
        <fullName evidence="7">DUF4162 domain-containing protein</fullName>
    </recommendedName>
</protein>
<evidence type="ECO:0000313" key="6">
    <source>
        <dbReference type="Proteomes" id="UP000245080"/>
    </source>
</evidence>
<name>A0A2V1N3A0_9LACO</name>
<evidence type="ECO:0000256" key="4">
    <source>
        <dbReference type="ARBA" id="ARBA00022840"/>
    </source>
</evidence>
<evidence type="ECO:0000256" key="1">
    <source>
        <dbReference type="ARBA" id="ARBA00005417"/>
    </source>
</evidence>
<dbReference type="PANTHER" id="PTHR42711:SF5">
    <property type="entry name" value="ABC TRANSPORTER ATP-BINDING PROTEIN NATA"/>
    <property type="match status" value="1"/>
</dbReference>
<evidence type="ECO:0000313" key="5">
    <source>
        <dbReference type="EMBL" id="PWG00500.1"/>
    </source>
</evidence>
<dbReference type="PANTHER" id="PTHR42711">
    <property type="entry name" value="ABC TRANSPORTER ATP-BINDING PROTEIN"/>
    <property type="match status" value="1"/>
</dbReference>
<comment type="similarity">
    <text evidence="1">Belongs to the ABC transporter superfamily.</text>
</comment>